<organism evidence="1 2">
    <name type="scientific">Cannabis sativa</name>
    <name type="common">Hemp</name>
    <name type="synonym">Marijuana</name>
    <dbReference type="NCBI Taxonomy" id="3483"/>
    <lineage>
        <taxon>Eukaryota</taxon>
        <taxon>Viridiplantae</taxon>
        <taxon>Streptophyta</taxon>
        <taxon>Embryophyta</taxon>
        <taxon>Tracheophyta</taxon>
        <taxon>Spermatophyta</taxon>
        <taxon>Magnoliopsida</taxon>
        <taxon>eudicotyledons</taxon>
        <taxon>Gunneridae</taxon>
        <taxon>Pentapetalae</taxon>
        <taxon>rosids</taxon>
        <taxon>fabids</taxon>
        <taxon>Rosales</taxon>
        <taxon>Cannabaceae</taxon>
        <taxon>Cannabis</taxon>
    </lineage>
</organism>
<sequence>MLDLKACTTPMSLGNKLSTSNNEPFLDPTLYRSTIGGLQYLTLTRPDLSFPVNKPSQFMHSPTTNYWFSCKRVLRYIHASFCVMLEGNLITLASRRKKVVSRSSTESKYRALSTTTTELVSISSLLHELGITLPQKSKLSSDNQGAQTLASNPIFYLRTKYIEVDVHYVRELV</sequence>
<evidence type="ECO:0000313" key="2">
    <source>
        <dbReference type="Proteomes" id="UP000596661"/>
    </source>
</evidence>
<dbReference type="PANTHER" id="PTHR11439:SF467">
    <property type="entry name" value="INTEGRASE CATALYTIC DOMAIN-CONTAINING PROTEIN"/>
    <property type="match status" value="1"/>
</dbReference>
<protein>
    <submittedName>
        <fullName evidence="1">Uncharacterized protein</fullName>
    </submittedName>
</protein>
<dbReference type="PANTHER" id="PTHR11439">
    <property type="entry name" value="GAG-POL-RELATED RETROTRANSPOSON"/>
    <property type="match status" value="1"/>
</dbReference>
<reference evidence="1" key="1">
    <citation type="submission" date="2018-11" db="EMBL/GenBank/DDBJ databases">
        <authorList>
            <person name="Grassa J C."/>
        </authorList>
    </citation>
    <scope>NUCLEOTIDE SEQUENCE [LARGE SCALE GENOMIC DNA]</scope>
</reference>
<accession>A0A803Q8Z7</accession>
<proteinExistence type="predicted"/>
<name>A0A803Q8Z7_CANSA</name>
<dbReference type="Proteomes" id="UP000596661">
    <property type="component" value="Chromosome 8"/>
</dbReference>
<dbReference type="CDD" id="cd09272">
    <property type="entry name" value="RNase_HI_RT_Ty1"/>
    <property type="match status" value="1"/>
</dbReference>
<dbReference type="AlphaFoldDB" id="A0A803Q8Z7"/>
<dbReference type="EnsemblPlants" id="evm.model.08.1531">
    <property type="protein sequence ID" value="cds.evm.model.08.1531"/>
    <property type="gene ID" value="evm.TU.08.1531"/>
</dbReference>
<dbReference type="OMA" id="WAGCFAT"/>
<dbReference type="EMBL" id="UZAU01000713">
    <property type="status" value="NOT_ANNOTATED_CDS"/>
    <property type="molecule type" value="Genomic_DNA"/>
</dbReference>
<keyword evidence="2" id="KW-1185">Reference proteome</keyword>
<dbReference type="Gramene" id="evm.model.08.1531">
    <property type="protein sequence ID" value="cds.evm.model.08.1531"/>
    <property type="gene ID" value="evm.TU.08.1531"/>
</dbReference>
<evidence type="ECO:0000313" key="1">
    <source>
        <dbReference type="EnsemblPlants" id="cds.evm.model.08.1531"/>
    </source>
</evidence>
<reference evidence="1" key="2">
    <citation type="submission" date="2021-03" db="UniProtKB">
        <authorList>
            <consortium name="EnsemblPlants"/>
        </authorList>
    </citation>
    <scope>IDENTIFICATION</scope>
</reference>